<evidence type="ECO:0000313" key="1">
    <source>
        <dbReference type="EMBL" id="TGN16260.1"/>
    </source>
</evidence>
<organism evidence="1 2">
    <name type="scientific">Leptospira bandrabouensis</name>
    <dbReference type="NCBI Taxonomy" id="2484903"/>
    <lineage>
        <taxon>Bacteria</taxon>
        <taxon>Pseudomonadati</taxon>
        <taxon>Spirochaetota</taxon>
        <taxon>Spirochaetia</taxon>
        <taxon>Leptospirales</taxon>
        <taxon>Leptospiraceae</taxon>
        <taxon>Leptospira</taxon>
    </lineage>
</organism>
<dbReference type="RefSeq" id="WP_135745876.1">
    <property type="nucleotide sequence ID" value="NZ_JAIZBJ010000005.1"/>
</dbReference>
<evidence type="ECO:0008006" key="3">
    <source>
        <dbReference type="Google" id="ProtNLM"/>
    </source>
</evidence>
<keyword evidence="2" id="KW-1185">Reference proteome</keyword>
<dbReference type="Proteomes" id="UP000297649">
    <property type="component" value="Unassembled WGS sequence"/>
</dbReference>
<name>A0A6H3P0Z2_9LEPT</name>
<protein>
    <recommendedName>
        <fullName evidence="3">Gluconate 2-dehydrogenase subunit 3 family protein</fullName>
    </recommendedName>
</protein>
<dbReference type="EMBL" id="RQHU01000005">
    <property type="protein sequence ID" value="TGN16260.1"/>
    <property type="molecule type" value="Genomic_DNA"/>
</dbReference>
<dbReference type="AlphaFoldDB" id="A0A6H3P0Z2"/>
<gene>
    <name evidence="1" type="ORF">EHR08_08340</name>
</gene>
<sequence length="181" mass="20848">MNKLAISRKKFILGTFGFLGVYALGSHFITKSNRTLFLSKFQIRVIEKYLKATLPEEIFQSKLYERDLIQRIDEELFFVNESIQSEFMGAILLVEIYPLGKGYWSTFSNLDSKSAKEIILKGMQSSSLSVRAAFSTLRMLSFLIHYGQKDSWQKIGYSGPYGGFPEKLSESRIYYRNQTEG</sequence>
<reference evidence="1" key="1">
    <citation type="journal article" date="2019" name="PLoS Negl. Trop. Dis.">
        <title>Revisiting the worldwide diversity of Leptospira species in the environment.</title>
        <authorList>
            <person name="Vincent A.T."/>
            <person name="Schiettekatte O."/>
            <person name="Bourhy P."/>
            <person name="Veyrier F.J."/>
            <person name="Picardeau M."/>
        </authorList>
    </citation>
    <scope>NUCLEOTIDE SEQUENCE [LARGE SCALE GENOMIC DNA]</scope>
    <source>
        <strain evidence="1">201601109</strain>
    </source>
</reference>
<proteinExistence type="predicted"/>
<evidence type="ECO:0000313" key="2">
    <source>
        <dbReference type="Proteomes" id="UP000297649"/>
    </source>
</evidence>
<comment type="caution">
    <text evidence="1">The sequence shown here is derived from an EMBL/GenBank/DDBJ whole genome shotgun (WGS) entry which is preliminary data.</text>
</comment>
<accession>A0A6H3P0Z2</accession>
<dbReference type="OrthoDB" id="6087745at2"/>